<dbReference type="FunFam" id="2.60.40.10:FF:000641">
    <property type="entry name" value="Intercellular adhesion molecule 1"/>
    <property type="match status" value="1"/>
</dbReference>
<feature type="non-terminal residue" evidence="3">
    <location>
        <position position="134"/>
    </location>
</feature>
<protein>
    <submittedName>
        <fullName evidence="3">ICAM1 protein</fullName>
    </submittedName>
</protein>
<evidence type="ECO:0000259" key="2">
    <source>
        <dbReference type="PROSITE" id="PS50835"/>
    </source>
</evidence>
<dbReference type="InterPro" id="IPR047012">
    <property type="entry name" value="ICAM_VCAM"/>
</dbReference>
<dbReference type="PROSITE" id="PS50835">
    <property type="entry name" value="IG_LIKE"/>
    <property type="match status" value="1"/>
</dbReference>
<gene>
    <name evidence="3" type="primary">Icam1</name>
    <name evidence="3" type="ORF">DRYGAM_R13945</name>
</gene>
<evidence type="ECO:0000313" key="4">
    <source>
        <dbReference type="Proteomes" id="UP000604080"/>
    </source>
</evidence>
<feature type="domain" description="Ig-like" evidence="2">
    <location>
        <begin position="46"/>
        <end position="120"/>
    </location>
</feature>
<sequence>YPGFSPLLSHLFLTLITDFPHPYLGFSPPLSRFFPILIPLFPTAMPQLDSAGCPGQQNWTEGQEGTLQCQAGGRPQPKVECSRDGNSIPAGTPRPADRAHAGTYRCRATNTLGTAERNVTVWVQCGCGVLGAGG</sequence>
<keyword evidence="4" id="KW-1185">Reference proteome</keyword>
<dbReference type="InterPro" id="IPR003599">
    <property type="entry name" value="Ig_sub"/>
</dbReference>
<evidence type="ECO:0000256" key="1">
    <source>
        <dbReference type="SAM" id="MobiDB-lite"/>
    </source>
</evidence>
<feature type="compositionally biased region" description="Polar residues" evidence="1">
    <location>
        <begin position="55"/>
        <end position="69"/>
    </location>
</feature>
<dbReference type="AlphaFoldDB" id="A0A851DXH2"/>
<dbReference type="EMBL" id="WEIT01003364">
    <property type="protein sequence ID" value="NWI72903.1"/>
    <property type="molecule type" value="Genomic_DNA"/>
</dbReference>
<comment type="caution">
    <text evidence="3">The sequence shown here is derived from an EMBL/GenBank/DDBJ whole genome shotgun (WGS) entry which is preliminary data.</text>
</comment>
<dbReference type="PANTHER" id="PTHR13771:SF9">
    <property type="entry name" value="INTERCELLULAR ADHESION MOLECULE 5"/>
    <property type="match status" value="1"/>
</dbReference>
<accession>A0A851DXH2</accession>
<dbReference type="InterPro" id="IPR007110">
    <property type="entry name" value="Ig-like_dom"/>
</dbReference>
<organism evidence="3 4">
    <name type="scientific">Dryoscopus gambensis</name>
    <dbReference type="NCBI Taxonomy" id="85069"/>
    <lineage>
        <taxon>Eukaryota</taxon>
        <taxon>Metazoa</taxon>
        <taxon>Chordata</taxon>
        <taxon>Craniata</taxon>
        <taxon>Vertebrata</taxon>
        <taxon>Euteleostomi</taxon>
        <taxon>Archelosauria</taxon>
        <taxon>Archosauria</taxon>
        <taxon>Dinosauria</taxon>
        <taxon>Saurischia</taxon>
        <taxon>Theropoda</taxon>
        <taxon>Coelurosauria</taxon>
        <taxon>Aves</taxon>
        <taxon>Neognathae</taxon>
        <taxon>Neoaves</taxon>
        <taxon>Telluraves</taxon>
        <taxon>Australaves</taxon>
        <taxon>Passeriformes</taxon>
        <taxon>Corvoidea</taxon>
        <taxon>Malaconotidae</taxon>
        <taxon>Dryoscopus</taxon>
    </lineage>
</organism>
<evidence type="ECO:0000313" key="3">
    <source>
        <dbReference type="EMBL" id="NWI72903.1"/>
    </source>
</evidence>
<dbReference type="GO" id="GO:0005886">
    <property type="term" value="C:plasma membrane"/>
    <property type="evidence" value="ECO:0007669"/>
    <property type="project" value="TreeGrafter"/>
</dbReference>
<dbReference type="SUPFAM" id="SSF48726">
    <property type="entry name" value="Immunoglobulin"/>
    <property type="match status" value="1"/>
</dbReference>
<proteinExistence type="predicted"/>
<dbReference type="GO" id="GO:0005178">
    <property type="term" value="F:integrin binding"/>
    <property type="evidence" value="ECO:0007669"/>
    <property type="project" value="InterPro"/>
</dbReference>
<dbReference type="Gene3D" id="2.60.40.10">
    <property type="entry name" value="Immunoglobulins"/>
    <property type="match status" value="1"/>
</dbReference>
<dbReference type="SMART" id="SM00409">
    <property type="entry name" value="IG"/>
    <property type="match status" value="1"/>
</dbReference>
<dbReference type="GO" id="GO:0007155">
    <property type="term" value="P:cell adhesion"/>
    <property type="evidence" value="ECO:0007669"/>
    <property type="project" value="InterPro"/>
</dbReference>
<dbReference type="Proteomes" id="UP000604080">
    <property type="component" value="Unassembled WGS sequence"/>
</dbReference>
<feature type="non-terminal residue" evidence="3">
    <location>
        <position position="1"/>
    </location>
</feature>
<name>A0A851DXH2_9CORV</name>
<feature type="region of interest" description="Disordered" evidence="1">
    <location>
        <begin position="54"/>
        <end position="100"/>
    </location>
</feature>
<dbReference type="Pfam" id="PF13895">
    <property type="entry name" value="Ig_2"/>
    <property type="match status" value="1"/>
</dbReference>
<reference evidence="3" key="1">
    <citation type="submission" date="2019-10" db="EMBL/GenBank/DDBJ databases">
        <title>Bird 10,000 Genomes (B10K) Project - Family phase.</title>
        <authorList>
            <person name="Zhang G."/>
        </authorList>
    </citation>
    <scope>NUCLEOTIDE SEQUENCE</scope>
    <source>
        <strain evidence="3">B10K-DU-002-56</strain>
        <tissue evidence="3">Muscle</tissue>
    </source>
</reference>
<dbReference type="InterPro" id="IPR013783">
    <property type="entry name" value="Ig-like_fold"/>
</dbReference>
<dbReference type="InterPro" id="IPR036179">
    <property type="entry name" value="Ig-like_dom_sf"/>
</dbReference>
<dbReference type="PANTHER" id="PTHR13771">
    <property type="entry name" value="INTERCELLULAR ADHESION MOLECULE"/>
    <property type="match status" value="1"/>
</dbReference>